<dbReference type="Pfam" id="PF13191">
    <property type="entry name" value="AAA_16"/>
    <property type="match status" value="1"/>
</dbReference>
<evidence type="ECO:0000313" key="4">
    <source>
        <dbReference type="EMBL" id="GLY81202.1"/>
    </source>
</evidence>
<dbReference type="GO" id="GO:0005524">
    <property type="term" value="F:ATP binding"/>
    <property type="evidence" value="ECO:0007669"/>
    <property type="project" value="UniProtKB-KW"/>
</dbReference>
<dbReference type="GO" id="GO:0006355">
    <property type="term" value="P:regulation of DNA-templated transcription"/>
    <property type="evidence" value="ECO:0007669"/>
    <property type="project" value="InterPro"/>
</dbReference>
<dbReference type="PROSITE" id="PS00622">
    <property type="entry name" value="HTH_LUXR_1"/>
    <property type="match status" value="1"/>
</dbReference>
<dbReference type="SUPFAM" id="SSF52540">
    <property type="entry name" value="P-loop containing nucleoside triphosphate hydrolases"/>
    <property type="match status" value="1"/>
</dbReference>
<proteinExistence type="predicted"/>
<dbReference type="SMART" id="SM00421">
    <property type="entry name" value="HTH_LUXR"/>
    <property type="match status" value="1"/>
</dbReference>
<keyword evidence="1" id="KW-0547">Nucleotide-binding</keyword>
<dbReference type="PANTHER" id="PTHR16305:SF35">
    <property type="entry name" value="TRANSCRIPTIONAL ACTIVATOR DOMAIN"/>
    <property type="match status" value="1"/>
</dbReference>
<dbReference type="Gene3D" id="1.10.10.10">
    <property type="entry name" value="Winged helix-like DNA-binding domain superfamily/Winged helix DNA-binding domain"/>
    <property type="match status" value="1"/>
</dbReference>
<dbReference type="GO" id="GO:0003677">
    <property type="term" value="F:DNA binding"/>
    <property type="evidence" value="ECO:0007669"/>
    <property type="project" value="InterPro"/>
</dbReference>
<accession>A0A9W6VW33</accession>
<gene>
    <name evidence="4" type="ORF">Airi01_094690</name>
</gene>
<organism evidence="4 5">
    <name type="scientific">Actinoallomurus iriomotensis</name>
    <dbReference type="NCBI Taxonomy" id="478107"/>
    <lineage>
        <taxon>Bacteria</taxon>
        <taxon>Bacillati</taxon>
        <taxon>Actinomycetota</taxon>
        <taxon>Actinomycetes</taxon>
        <taxon>Streptosporangiales</taxon>
        <taxon>Thermomonosporaceae</taxon>
        <taxon>Actinoallomurus</taxon>
    </lineage>
</organism>
<dbReference type="Gene3D" id="1.25.40.10">
    <property type="entry name" value="Tetratricopeptide repeat domain"/>
    <property type="match status" value="1"/>
</dbReference>
<dbReference type="AlphaFoldDB" id="A0A9W6VW33"/>
<dbReference type="Proteomes" id="UP001165135">
    <property type="component" value="Unassembled WGS sequence"/>
</dbReference>
<dbReference type="InterPro" id="IPR041664">
    <property type="entry name" value="AAA_16"/>
</dbReference>
<evidence type="ECO:0000256" key="1">
    <source>
        <dbReference type="ARBA" id="ARBA00022741"/>
    </source>
</evidence>
<evidence type="ECO:0000313" key="5">
    <source>
        <dbReference type="Proteomes" id="UP001165135"/>
    </source>
</evidence>
<dbReference type="Pfam" id="PF00196">
    <property type="entry name" value="GerE"/>
    <property type="match status" value="1"/>
</dbReference>
<dbReference type="InterPro" id="IPR011990">
    <property type="entry name" value="TPR-like_helical_dom_sf"/>
</dbReference>
<reference evidence="4" key="1">
    <citation type="submission" date="2023-03" db="EMBL/GenBank/DDBJ databases">
        <title>Actinoallomurus iriomotensis NBRC 103681.</title>
        <authorList>
            <person name="Ichikawa N."/>
            <person name="Sato H."/>
            <person name="Tonouchi N."/>
        </authorList>
    </citation>
    <scope>NUCLEOTIDE SEQUENCE</scope>
    <source>
        <strain evidence="4">NBRC 103681</strain>
    </source>
</reference>
<dbReference type="InterPro" id="IPR027417">
    <property type="entry name" value="P-loop_NTPase"/>
</dbReference>
<dbReference type="CDD" id="cd06170">
    <property type="entry name" value="LuxR_C_like"/>
    <property type="match status" value="1"/>
</dbReference>
<dbReference type="PRINTS" id="PR00038">
    <property type="entry name" value="HTHLUXR"/>
</dbReference>
<dbReference type="SUPFAM" id="SSF46894">
    <property type="entry name" value="C-terminal effector domain of the bipartite response regulators"/>
    <property type="match status" value="1"/>
</dbReference>
<dbReference type="InterPro" id="IPR000792">
    <property type="entry name" value="Tscrpt_reg_LuxR_C"/>
</dbReference>
<dbReference type="GO" id="GO:0004016">
    <property type="term" value="F:adenylate cyclase activity"/>
    <property type="evidence" value="ECO:0007669"/>
    <property type="project" value="TreeGrafter"/>
</dbReference>
<protein>
    <submittedName>
        <fullName evidence="4">Helix-turn-helix transcriptional regulator</fullName>
    </submittedName>
</protein>
<evidence type="ECO:0000259" key="3">
    <source>
        <dbReference type="PROSITE" id="PS50043"/>
    </source>
</evidence>
<dbReference type="EMBL" id="BSTJ01000017">
    <property type="protein sequence ID" value="GLY81202.1"/>
    <property type="molecule type" value="Genomic_DNA"/>
</dbReference>
<dbReference type="RefSeq" id="WP_285635315.1">
    <property type="nucleotide sequence ID" value="NZ_BSTJ01000017.1"/>
</dbReference>
<dbReference type="GO" id="GO:0005737">
    <property type="term" value="C:cytoplasm"/>
    <property type="evidence" value="ECO:0007669"/>
    <property type="project" value="TreeGrafter"/>
</dbReference>
<name>A0A9W6VW33_9ACTN</name>
<feature type="domain" description="HTH luxR-type" evidence="3">
    <location>
        <begin position="846"/>
        <end position="911"/>
    </location>
</feature>
<dbReference type="PROSITE" id="PS50043">
    <property type="entry name" value="HTH_LUXR_2"/>
    <property type="match status" value="1"/>
</dbReference>
<sequence length="912" mass="96327">MTATVSRDPDPAARTMRGRRHEWATVLGLLRAAESGRPGTLLVEGEPGTGKSLLMDQAVREAASRGLITVAGRAREFGSPAPAEPLLAAFGERSPPEPWIERLRSALDRRARVGPVLVALDDLQWADPDTFAALEPLASRRTRHAVAWLLVRCTGAGPDAAARLFDRRERDGAERRRLGPVGDDAATEIAIDLLGAVPDAALLASAAEAGGNPFLITELLTGLRDEGAIRVSGGRARLSSARLPDRVRTGVARRVGGLSPRTRHLLTVSAVLGRSFCPEDVAEILGTTPAALVPGLEELLEAGLLAAAPAVLRFRHELIRRVVVETVPPPVRQALHRQIGELLAGREDSVASAAAHLIRGVRPGDARALARLDEVIAFVLPRSPRNAATLAMHALELTGPAEPARPERTLTAVRALTATDRLDEAARLARAAFDRPMPASACARLHCVLAEILSLRGRDDEAAEEASAALAEPGLPGGLRDDAELALLNANAGSGTRERAQAIVSSKGEHGDALVAGAFITLALTEWDAGRLTSGLALAEEAVRRAVAADTRRVHPRLVLAMLLTDAQRHDTARTVMTSAGDDTLGPLAWSAAPAVLAARAHLAAGRFHEAIAAAETCLSSAGGPRLLVASARSVLVTASLRAGNVGAAHEHTAAHRTARAAPGYPHTALALAAAQVTEAREGAGRLAGDFGALCEQVLRHRWTLVADPAAAAWLVRTAPAVDARPAAEAVVTAVERLAADNPAFPAIRAAADHARGLLDGSPAALGRAAADHLDPWARASATEDLAVLVAADEETAEARRRAVAAFDTALSAYETMEAVRDAARVRRRLRRLGVRRRHWSSTDRPVSGWASLTDTERAVSELVAQGLTNRQVADQLFMSAHTVAFHLRHVFRKLNIGSRVELARLTLQRSA</sequence>
<dbReference type="InterPro" id="IPR016032">
    <property type="entry name" value="Sig_transdc_resp-reg_C-effctor"/>
</dbReference>
<dbReference type="PANTHER" id="PTHR16305">
    <property type="entry name" value="TESTICULAR SOLUBLE ADENYLYL CYCLASE"/>
    <property type="match status" value="1"/>
</dbReference>
<keyword evidence="2" id="KW-0067">ATP-binding</keyword>
<dbReference type="InterPro" id="IPR036388">
    <property type="entry name" value="WH-like_DNA-bd_sf"/>
</dbReference>
<evidence type="ECO:0000256" key="2">
    <source>
        <dbReference type="ARBA" id="ARBA00022840"/>
    </source>
</evidence>
<comment type="caution">
    <text evidence="4">The sequence shown here is derived from an EMBL/GenBank/DDBJ whole genome shotgun (WGS) entry which is preliminary data.</text>
</comment>